<comment type="caution">
    <text evidence="1">The sequence shown here is derived from an EMBL/GenBank/DDBJ whole genome shotgun (WGS) entry which is preliminary data.</text>
</comment>
<dbReference type="Proteomes" id="UP000499080">
    <property type="component" value="Unassembled WGS sequence"/>
</dbReference>
<accession>A0A4Y2WE16</accession>
<protein>
    <submittedName>
        <fullName evidence="1">Uncharacterized protein</fullName>
    </submittedName>
</protein>
<name>A0A4Y2WE16_ARAVE</name>
<sequence length="91" mass="10855">MKADGRDCEMTRAYQQGFNIFFTMNADEEPIAKRRRMTKERKARWLARQRQESLDRIRAVDAAAYKRRIEAETPAQSQARRERYAEAHHIV</sequence>
<dbReference type="AlphaFoldDB" id="A0A4Y2WE16"/>
<evidence type="ECO:0000313" key="2">
    <source>
        <dbReference type="Proteomes" id="UP000499080"/>
    </source>
</evidence>
<keyword evidence="2" id="KW-1185">Reference proteome</keyword>
<gene>
    <name evidence="1" type="ORF">AVEN_23955_1</name>
</gene>
<evidence type="ECO:0000313" key="1">
    <source>
        <dbReference type="EMBL" id="GBO34874.1"/>
    </source>
</evidence>
<reference evidence="1 2" key="1">
    <citation type="journal article" date="2019" name="Sci. Rep.">
        <title>Orb-weaving spider Araneus ventricosus genome elucidates the spidroin gene catalogue.</title>
        <authorList>
            <person name="Kono N."/>
            <person name="Nakamura H."/>
            <person name="Ohtoshi R."/>
            <person name="Moran D.A.P."/>
            <person name="Shinohara A."/>
            <person name="Yoshida Y."/>
            <person name="Fujiwara M."/>
            <person name="Mori M."/>
            <person name="Tomita M."/>
            <person name="Arakawa K."/>
        </authorList>
    </citation>
    <scope>NUCLEOTIDE SEQUENCE [LARGE SCALE GENOMIC DNA]</scope>
</reference>
<dbReference type="EMBL" id="BGPR01058776">
    <property type="protein sequence ID" value="GBO34874.1"/>
    <property type="molecule type" value="Genomic_DNA"/>
</dbReference>
<proteinExistence type="predicted"/>
<organism evidence="1 2">
    <name type="scientific">Araneus ventricosus</name>
    <name type="common">Orbweaver spider</name>
    <name type="synonym">Epeira ventricosa</name>
    <dbReference type="NCBI Taxonomy" id="182803"/>
    <lineage>
        <taxon>Eukaryota</taxon>
        <taxon>Metazoa</taxon>
        <taxon>Ecdysozoa</taxon>
        <taxon>Arthropoda</taxon>
        <taxon>Chelicerata</taxon>
        <taxon>Arachnida</taxon>
        <taxon>Araneae</taxon>
        <taxon>Araneomorphae</taxon>
        <taxon>Entelegynae</taxon>
        <taxon>Araneoidea</taxon>
        <taxon>Araneidae</taxon>
        <taxon>Araneus</taxon>
    </lineage>
</organism>